<sequence>MTFHDSQALAVRQDFGGVSNTLTALETSATAVAAQAKAMVEARYIMALRRPRQWDQVRQDLLKECRRPSFANNKSAYYRKPIGNGVEGLGIRFVEVALRCMTNVLVETSMIFEDENKEIHRVSVTDLESNLTYPLDVRVTKTVERSKPNDDGSYISVRKNSYNKNVYTVPATDDDLLNKRAAQISKAIRTLGLRIIPGDLQDEAESIIKAIRLDEAARDPDTERKRIADAFGEIGVKAADLAEYLGHSLDTCSPAELVNLRGIYGAIRDGESSWKSVMENKAEQQTTGRNANASSAGSGSKGDSLPACSDEAFGKKKAGWRKVIEGGKSVNDLIAMIQTKELLTDDQKMEIASWANSGSNQ</sequence>
<dbReference type="AlphaFoldDB" id="A0A421DRA5"/>
<dbReference type="EMBL" id="MJLZ01000008">
    <property type="protein sequence ID" value="RLM26535.1"/>
    <property type="molecule type" value="Genomic_DNA"/>
</dbReference>
<organism evidence="2 3">
    <name type="scientific">Brenneria alni</name>
    <dbReference type="NCBI Taxonomy" id="71656"/>
    <lineage>
        <taxon>Bacteria</taxon>
        <taxon>Pseudomonadati</taxon>
        <taxon>Pseudomonadota</taxon>
        <taxon>Gammaproteobacteria</taxon>
        <taxon>Enterobacterales</taxon>
        <taxon>Pectobacteriaceae</taxon>
        <taxon>Brenneria</taxon>
    </lineage>
</organism>
<evidence type="ECO:0000313" key="2">
    <source>
        <dbReference type="EMBL" id="RLM26535.1"/>
    </source>
</evidence>
<accession>A0A421DRA5</accession>
<evidence type="ECO:0000256" key="1">
    <source>
        <dbReference type="SAM" id="MobiDB-lite"/>
    </source>
</evidence>
<gene>
    <name evidence="2" type="ORF">BIY29_05620</name>
</gene>
<feature type="region of interest" description="Disordered" evidence="1">
    <location>
        <begin position="280"/>
        <end position="306"/>
    </location>
</feature>
<proteinExistence type="predicted"/>
<dbReference type="Proteomes" id="UP000285648">
    <property type="component" value="Unassembled WGS sequence"/>
</dbReference>
<name>A0A421DRA5_9GAMM</name>
<comment type="caution">
    <text evidence="2">The sequence shown here is derived from an EMBL/GenBank/DDBJ whole genome shotgun (WGS) entry which is preliminary data.</text>
</comment>
<reference evidence="2 3" key="1">
    <citation type="submission" date="2016-09" db="EMBL/GenBank/DDBJ databases">
        <authorList>
            <person name="Doonan J."/>
            <person name="Pachebat J.A."/>
            <person name="Golyshin P.N."/>
            <person name="Denman S."/>
            <person name="Mcdonald J.E."/>
        </authorList>
    </citation>
    <scope>NUCLEOTIDE SEQUENCE [LARGE SCALE GENOMIC DNA]</scope>
    <source>
        <strain evidence="2 3">NCPPB 3934</strain>
    </source>
</reference>
<dbReference type="RefSeq" id="WP_205680312.1">
    <property type="nucleotide sequence ID" value="NZ_MJLZ01000008.1"/>
</dbReference>
<protein>
    <submittedName>
        <fullName evidence="2">Uncharacterized protein</fullName>
    </submittedName>
</protein>
<evidence type="ECO:0000313" key="3">
    <source>
        <dbReference type="Proteomes" id="UP000285648"/>
    </source>
</evidence>
<keyword evidence="3" id="KW-1185">Reference proteome</keyword>